<feature type="region of interest" description="Disordered" evidence="1">
    <location>
        <begin position="1"/>
        <end position="21"/>
    </location>
</feature>
<evidence type="ECO:0000256" key="1">
    <source>
        <dbReference type="SAM" id="MobiDB-lite"/>
    </source>
</evidence>
<evidence type="ECO:0000313" key="4">
    <source>
        <dbReference type="Proteomes" id="UP001610446"/>
    </source>
</evidence>
<evidence type="ECO:0000313" key="3">
    <source>
        <dbReference type="EMBL" id="KAL2849541.1"/>
    </source>
</evidence>
<reference evidence="3 4" key="1">
    <citation type="submission" date="2024-07" db="EMBL/GenBank/DDBJ databases">
        <title>Section-level genome sequencing and comparative genomics of Aspergillus sections Usti and Cavernicolus.</title>
        <authorList>
            <consortium name="Lawrence Berkeley National Laboratory"/>
            <person name="Nybo J.L."/>
            <person name="Vesth T.C."/>
            <person name="Theobald S."/>
            <person name="Frisvad J.C."/>
            <person name="Larsen T.O."/>
            <person name="Kjaerboelling I."/>
            <person name="Rothschild-Mancinelli K."/>
            <person name="Lyhne E.K."/>
            <person name="Kogle M.E."/>
            <person name="Barry K."/>
            <person name="Clum A."/>
            <person name="Na H."/>
            <person name="Ledsgaard L."/>
            <person name="Lin J."/>
            <person name="Lipzen A."/>
            <person name="Kuo A."/>
            <person name="Riley R."/>
            <person name="Mondo S."/>
            <person name="Labutti K."/>
            <person name="Haridas S."/>
            <person name="Pangalinan J."/>
            <person name="Salamov A.A."/>
            <person name="Simmons B.A."/>
            <person name="Magnuson J.K."/>
            <person name="Chen J."/>
            <person name="Drula E."/>
            <person name="Henrissat B."/>
            <person name="Wiebenga A."/>
            <person name="Lubbers R.J."/>
            <person name="Gomes A.C."/>
            <person name="Makela M.R."/>
            <person name="Stajich J."/>
            <person name="Grigoriev I.V."/>
            <person name="Mortensen U.H."/>
            <person name="De Vries R.P."/>
            <person name="Baker S.E."/>
            <person name="Andersen M.R."/>
        </authorList>
    </citation>
    <scope>NUCLEOTIDE SEQUENCE [LARGE SCALE GENOMIC DNA]</scope>
    <source>
        <strain evidence="3 4">CBS 123904</strain>
    </source>
</reference>
<proteinExistence type="predicted"/>
<dbReference type="InterPro" id="IPR057559">
    <property type="entry name" value="SAM_6"/>
</dbReference>
<evidence type="ECO:0000259" key="2">
    <source>
        <dbReference type="Pfam" id="PF23395"/>
    </source>
</evidence>
<organism evidence="3 4">
    <name type="scientific">Aspergillus pseudoustus</name>
    <dbReference type="NCBI Taxonomy" id="1810923"/>
    <lineage>
        <taxon>Eukaryota</taxon>
        <taxon>Fungi</taxon>
        <taxon>Dikarya</taxon>
        <taxon>Ascomycota</taxon>
        <taxon>Pezizomycotina</taxon>
        <taxon>Eurotiomycetes</taxon>
        <taxon>Eurotiomycetidae</taxon>
        <taxon>Eurotiales</taxon>
        <taxon>Aspergillaceae</taxon>
        <taxon>Aspergillus</taxon>
        <taxon>Aspergillus subgen. Nidulantes</taxon>
    </lineage>
</organism>
<accession>A0ABR4KB75</accession>
<dbReference type="Pfam" id="PF23395">
    <property type="entry name" value="SAM_6"/>
    <property type="match status" value="1"/>
</dbReference>
<sequence length="70" mass="8062">MAVLRKDMQTGGSGNGNSISSLSQFVEMSSEERRKLFRRLLGENVLRRVDSLIEQDWHCDWALDFEGTEE</sequence>
<protein>
    <recommendedName>
        <fullName evidence="2">SAM-like domain-containing protein</fullName>
    </recommendedName>
</protein>
<feature type="domain" description="SAM-like" evidence="2">
    <location>
        <begin position="3"/>
        <end position="52"/>
    </location>
</feature>
<gene>
    <name evidence="3" type="ORF">BJY01DRAFT_210474</name>
</gene>
<dbReference type="EMBL" id="JBFXLU010000042">
    <property type="protein sequence ID" value="KAL2849541.1"/>
    <property type="molecule type" value="Genomic_DNA"/>
</dbReference>
<dbReference type="Proteomes" id="UP001610446">
    <property type="component" value="Unassembled WGS sequence"/>
</dbReference>
<name>A0ABR4KB75_9EURO</name>
<keyword evidence="4" id="KW-1185">Reference proteome</keyword>
<comment type="caution">
    <text evidence="3">The sequence shown here is derived from an EMBL/GenBank/DDBJ whole genome shotgun (WGS) entry which is preliminary data.</text>
</comment>